<evidence type="ECO:0000256" key="9">
    <source>
        <dbReference type="SAM" id="Phobius"/>
    </source>
</evidence>
<organism evidence="10 11">
    <name type="scientific">Trichoplax adhaerens</name>
    <name type="common">Trichoplax reptans</name>
    <dbReference type="NCBI Taxonomy" id="10228"/>
    <lineage>
        <taxon>Eukaryota</taxon>
        <taxon>Metazoa</taxon>
        <taxon>Placozoa</taxon>
        <taxon>Uniplacotomia</taxon>
        <taxon>Trichoplacea</taxon>
        <taxon>Trichoplacidae</taxon>
        <taxon>Trichoplax</taxon>
    </lineage>
</organism>
<dbReference type="PIRSF" id="PIRSF000178">
    <property type="entry name" value="SDH_cyt_b560"/>
    <property type="match status" value="1"/>
</dbReference>
<evidence type="ECO:0000256" key="5">
    <source>
        <dbReference type="ARBA" id="ARBA00022989"/>
    </source>
</evidence>
<reference evidence="10 11" key="1">
    <citation type="journal article" date="2008" name="Nature">
        <title>The Trichoplax genome and the nature of placozoans.</title>
        <authorList>
            <person name="Srivastava M."/>
            <person name="Begovic E."/>
            <person name="Chapman J."/>
            <person name="Putnam N.H."/>
            <person name="Hellsten U."/>
            <person name="Kawashima T."/>
            <person name="Kuo A."/>
            <person name="Mitros T."/>
            <person name="Salamov A."/>
            <person name="Carpenter M.L."/>
            <person name="Signorovitch A.Y."/>
            <person name="Moreno M.A."/>
            <person name="Kamm K."/>
            <person name="Grimwood J."/>
            <person name="Schmutz J."/>
            <person name="Shapiro H."/>
            <person name="Grigoriev I.V."/>
            <person name="Buss L.W."/>
            <person name="Schierwater B."/>
            <person name="Dellaporta S.L."/>
            <person name="Rokhsar D.S."/>
        </authorList>
    </citation>
    <scope>NUCLEOTIDE SEQUENCE [LARGE SCALE GENOMIC DNA]</scope>
    <source>
        <strain evidence="10 11">Grell-BS-1999</strain>
    </source>
</reference>
<gene>
    <name evidence="10" type="ORF">TRIADDRAFT_63107</name>
</gene>
<comment type="cofactor">
    <cofactor evidence="8">
        <name>heme</name>
        <dbReference type="ChEBI" id="CHEBI:30413"/>
    </cofactor>
    <text evidence="8">The heme is bound between the two transmembrane subunits.</text>
</comment>
<evidence type="ECO:0000256" key="1">
    <source>
        <dbReference type="ARBA" id="ARBA00004141"/>
    </source>
</evidence>
<dbReference type="KEGG" id="tad:TRIADDRAFT_63107"/>
<dbReference type="CDD" id="cd03499">
    <property type="entry name" value="SQR_TypeC_SdhC"/>
    <property type="match status" value="1"/>
</dbReference>
<keyword evidence="2 8" id="KW-0349">Heme</keyword>
<keyword evidence="4 8" id="KW-0479">Metal-binding</keyword>
<dbReference type="PROSITE" id="PS01001">
    <property type="entry name" value="SDH_CYT_2"/>
    <property type="match status" value="1"/>
</dbReference>
<keyword evidence="3 9" id="KW-0812">Transmembrane</keyword>
<keyword evidence="6 8" id="KW-0408">Iron</keyword>
<dbReference type="SUPFAM" id="SSF81343">
    <property type="entry name" value="Fumarate reductase respiratory complex transmembrane subunits"/>
    <property type="match status" value="1"/>
</dbReference>
<dbReference type="InterPro" id="IPR034804">
    <property type="entry name" value="SQR/QFR_C/D"/>
</dbReference>
<dbReference type="InterPro" id="IPR018495">
    <property type="entry name" value="Succ_DH_cyt_bsu_CS"/>
</dbReference>
<protein>
    <submittedName>
        <fullName evidence="10">Uncharacterized protein</fullName>
    </submittedName>
</protein>
<feature type="binding site" description="axial binding residue" evidence="8">
    <location>
        <position position="96"/>
    </location>
    <ligand>
        <name>heme</name>
        <dbReference type="ChEBI" id="CHEBI:30413"/>
        <note>ligand shared with second transmembrane subunit</note>
    </ligand>
    <ligandPart>
        <name>Fe</name>
        <dbReference type="ChEBI" id="CHEBI:18248"/>
    </ligandPart>
</feature>
<dbReference type="STRING" id="10228.B3RU87"/>
<dbReference type="FunFam" id="1.20.1300.10:FF:000011">
    <property type="entry name" value="Succinate dehydrogenase cytochrome b560 subunit"/>
    <property type="match status" value="1"/>
</dbReference>
<dbReference type="PROSITE" id="PS01000">
    <property type="entry name" value="SDH_CYT_1"/>
    <property type="match status" value="1"/>
</dbReference>
<dbReference type="HOGENOM" id="CLU_094691_3_1_1"/>
<dbReference type="eggNOG" id="KOG0449">
    <property type="taxonomic scope" value="Eukaryota"/>
</dbReference>
<dbReference type="PANTHER" id="PTHR10978:SF5">
    <property type="entry name" value="SUCCINATE DEHYDROGENASE CYTOCHROME B560 SUBUNIT, MITOCHONDRIAL"/>
    <property type="match status" value="1"/>
</dbReference>
<evidence type="ECO:0000256" key="3">
    <source>
        <dbReference type="ARBA" id="ARBA00022692"/>
    </source>
</evidence>
<dbReference type="OMA" id="MNGIRHL"/>
<dbReference type="CTD" id="6753011"/>
<dbReference type="InterPro" id="IPR014314">
    <property type="entry name" value="Succ_DH_cytb556"/>
</dbReference>
<evidence type="ECO:0000313" key="10">
    <source>
        <dbReference type="EMBL" id="EDV25765.1"/>
    </source>
</evidence>
<evidence type="ECO:0000256" key="2">
    <source>
        <dbReference type="ARBA" id="ARBA00022617"/>
    </source>
</evidence>
<dbReference type="Proteomes" id="UP000009022">
    <property type="component" value="Unassembled WGS sequence"/>
</dbReference>
<feature type="transmembrane region" description="Helical" evidence="9">
    <location>
        <begin position="73"/>
        <end position="97"/>
    </location>
</feature>
<comment type="subcellular location">
    <subcellularLocation>
        <location evidence="1">Membrane</location>
        <topology evidence="1">Multi-pass membrane protein</topology>
    </subcellularLocation>
</comment>
<dbReference type="NCBIfam" id="TIGR02970">
    <property type="entry name" value="succ_dehyd_cytB"/>
    <property type="match status" value="1"/>
</dbReference>
<dbReference type="GO" id="GO:0046872">
    <property type="term" value="F:metal ion binding"/>
    <property type="evidence" value="ECO:0007669"/>
    <property type="project" value="UniProtKB-KW"/>
</dbReference>
<dbReference type="GeneID" id="6753011"/>
<evidence type="ECO:0000256" key="7">
    <source>
        <dbReference type="ARBA" id="ARBA00023136"/>
    </source>
</evidence>
<name>B3RU87_TRIAD</name>
<dbReference type="PhylomeDB" id="B3RU87"/>
<dbReference type="FunCoup" id="B3RU87">
    <property type="interactions" value="1433"/>
</dbReference>
<dbReference type="InterPro" id="IPR000701">
    <property type="entry name" value="SuccDH_FuR_B_TM-su"/>
</dbReference>
<dbReference type="Gene3D" id="1.20.1300.10">
    <property type="entry name" value="Fumarate reductase/succinate dehydrogenase, transmembrane subunit"/>
    <property type="match status" value="1"/>
</dbReference>
<dbReference type="GO" id="GO:0005739">
    <property type="term" value="C:mitochondrion"/>
    <property type="evidence" value="ECO:0007669"/>
    <property type="project" value="GOC"/>
</dbReference>
<dbReference type="GO" id="GO:0009055">
    <property type="term" value="F:electron transfer activity"/>
    <property type="evidence" value="ECO:0007669"/>
    <property type="project" value="InterPro"/>
</dbReference>
<keyword evidence="5 9" id="KW-1133">Transmembrane helix</keyword>
<dbReference type="PANTHER" id="PTHR10978">
    <property type="entry name" value="SUCCINATE DEHYDROGENASE CYTOCHROME B560 SUBUNIT"/>
    <property type="match status" value="1"/>
</dbReference>
<keyword evidence="11" id="KW-1185">Reference proteome</keyword>
<keyword evidence="7 9" id="KW-0472">Membrane</keyword>
<evidence type="ECO:0000256" key="6">
    <source>
        <dbReference type="ARBA" id="ARBA00023004"/>
    </source>
</evidence>
<sequence length="139" mass="15619">MSTATSTSEDNFFKKNKRLNRPMSPHLTIYKPQLTSMMSITHRASGMILSAYAATFAIYTMSSSGTLAEHIEVWKTLPAIVPFTLKCGFIFPLYYHAINGVRHLIWDMGKGFNLPTLYKTGYTVIALSLLFGVVDLILY</sequence>
<evidence type="ECO:0000256" key="8">
    <source>
        <dbReference type="PIRSR" id="PIRSR000178-1"/>
    </source>
</evidence>
<dbReference type="Pfam" id="PF01127">
    <property type="entry name" value="Sdh_cyt"/>
    <property type="match status" value="1"/>
</dbReference>
<feature type="transmembrane region" description="Helical" evidence="9">
    <location>
        <begin position="40"/>
        <end position="61"/>
    </location>
</feature>
<evidence type="ECO:0000256" key="4">
    <source>
        <dbReference type="ARBA" id="ARBA00022723"/>
    </source>
</evidence>
<accession>B3RU87</accession>
<dbReference type="OrthoDB" id="588261at2759"/>
<evidence type="ECO:0000313" key="11">
    <source>
        <dbReference type="Proteomes" id="UP000009022"/>
    </source>
</evidence>
<proteinExistence type="predicted"/>
<feature type="transmembrane region" description="Helical" evidence="9">
    <location>
        <begin position="117"/>
        <end position="138"/>
    </location>
</feature>
<dbReference type="GO" id="GO:0045273">
    <property type="term" value="C:respiratory chain complex II (succinate dehydrogenase)"/>
    <property type="evidence" value="ECO:0000318"/>
    <property type="project" value="GO_Central"/>
</dbReference>
<dbReference type="InParanoid" id="B3RU87"/>
<dbReference type="AlphaFoldDB" id="B3RU87"/>
<dbReference type="RefSeq" id="XP_002111798.1">
    <property type="nucleotide sequence ID" value="XM_002111762.1"/>
</dbReference>
<dbReference type="GO" id="GO:0006099">
    <property type="term" value="P:tricarboxylic acid cycle"/>
    <property type="evidence" value="ECO:0007669"/>
    <property type="project" value="InterPro"/>
</dbReference>
<dbReference type="GO" id="GO:0006121">
    <property type="term" value="P:mitochondrial electron transport, succinate to ubiquinone"/>
    <property type="evidence" value="ECO:0000318"/>
    <property type="project" value="GO_Central"/>
</dbReference>
<dbReference type="EMBL" id="DS985244">
    <property type="protein sequence ID" value="EDV25765.1"/>
    <property type="molecule type" value="Genomic_DNA"/>
</dbReference>